<dbReference type="Pfam" id="PF20511">
    <property type="entry name" value="PMI_typeI_cat"/>
    <property type="match status" value="1"/>
</dbReference>
<dbReference type="KEGG" id="ols:Olsu_0774"/>
<dbReference type="GO" id="GO:0005975">
    <property type="term" value="P:carbohydrate metabolic process"/>
    <property type="evidence" value="ECO:0007669"/>
    <property type="project" value="InterPro"/>
</dbReference>
<evidence type="ECO:0000256" key="1">
    <source>
        <dbReference type="ARBA" id="ARBA00022723"/>
    </source>
</evidence>
<feature type="binding site" evidence="5">
    <location>
        <position position="209"/>
    </location>
    <ligand>
        <name>Zn(2+)</name>
        <dbReference type="ChEBI" id="CHEBI:29105"/>
    </ligand>
</feature>
<proteinExistence type="predicted"/>
<feature type="binding site" evidence="5">
    <location>
        <position position="134"/>
    </location>
    <ligand>
        <name>Zn(2+)</name>
        <dbReference type="ChEBI" id="CHEBI:29105"/>
    </ligand>
</feature>
<evidence type="ECO:0000259" key="9">
    <source>
        <dbReference type="Pfam" id="PF21621"/>
    </source>
</evidence>
<evidence type="ECO:0000256" key="3">
    <source>
        <dbReference type="ARBA" id="ARBA00029741"/>
    </source>
</evidence>
<evidence type="ECO:0000313" key="11">
    <source>
        <dbReference type="Proteomes" id="UP000000333"/>
    </source>
</evidence>
<accession>E1QZS3</accession>
<dbReference type="GO" id="GO:0008270">
    <property type="term" value="F:zinc ion binding"/>
    <property type="evidence" value="ECO:0007669"/>
    <property type="project" value="InterPro"/>
</dbReference>
<feature type="domain" description="Mannose-6-phosphate isomerase cupin" evidence="9">
    <location>
        <begin position="275"/>
        <end position="347"/>
    </location>
</feature>
<dbReference type="eggNOG" id="COG1482">
    <property type="taxonomic scope" value="Bacteria"/>
</dbReference>
<dbReference type="InterPro" id="IPR011051">
    <property type="entry name" value="RmlC_Cupin_sf"/>
</dbReference>
<dbReference type="Gene3D" id="2.60.120.10">
    <property type="entry name" value="Jelly Rolls"/>
    <property type="match status" value="2"/>
</dbReference>
<dbReference type="InterPro" id="IPR014628">
    <property type="entry name" value="Man6P_isomerase_Firm_short"/>
</dbReference>
<keyword evidence="10" id="KW-0413">Isomerase</keyword>
<evidence type="ECO:0000256" key="2">
    <source>
        <dbReference type="ARBA" id="ARBA00022833"/>
    </source>
</evidence>
<dbReference type="GO" id="GO:0004476">
    <property type="term" value="F:mannose-6-phosphate isomerase activity"/>
    <property type="evidence" value="ECO:0007669"/>
    <property type="project" value="InterPro"/>
</dbReference>
<dbReference type="STRING" id="633147.Olsu_0774"/>
<dbReference type="InterPro" id="IPR014710">
    <property type="entry name" value="RmlC-like_jellyroll"/>
</dbReference>
<dbReference type="Proteomes" id="UP000000333">
    <property type="component" value="Chromosome"/>
</dbReference>
<dbReference type="PANTHER" id="PTHR42742">
    <property type="entry name" value="TRANSCRIPTIONAL REPRESSOR MPRA"/>
    <property type="match status" value="1"/>
</dbReference>
<keyword evidence="2 5" id="KW-0862">Zinc</keyword>
<evidence type="ECO:0000259" key="8">
    <source>
        <dbReference type="Pfam" id="PF20511"/>
    </source>
</evidence>
<dbReference type="InterPro" id="IPR046457">
    <property type="entry name" value="PMI_typeI_cat"/>
</dbReference>
<feature type="active site" evidence="6">
    <location>
        <position position="229"/>
    </location>
</feature>
<evidence type="ECO:0000256" key="6">
    <source>
        <dbReference type="PIRSR" id="PIRSR036894-2"/>
    </source>
</evidence>
<dbReference type="SUPFAM" id="SSF51182">
    <property type="entry name" value="RmlC-like cupins"/>
    <property type="match status" value="1"/>
</dbReference>
<keyword evidence="1 5" id="KW-0479">Metal-binding</keyword>
<feature type="binding site" evidence="5">
    <location>
        <position position="152"/>
    </location>
    <ligand>
        <name>Zn(2+)</name>
        <dbReference type="ChEBI" id="CHEBI:29105"/>
    </ligand>
</feature>
<dbReference type="HOGENOM" id="CLU_020529_0_0_11"/>
<dbReference type="PIRSF" id="PIRSF036894">
    <property type="entry name" value="PMI_Firm_short"/>
    <property type="match status" value="1"/>
</dbReference>
<evidence type="ECO:0000313" key="10">
    <source>
        <dbReference type="EMBL" id="ADK67887.1"/>
    </source>
</evidence>
<comment type="cofactor">
    <cofactor evidence="5">
        <name>Zn(2+)</name>
        <dbReference type="ChEBI" id="CHEBI:29105"/>
    </cofactor>
    <text evidence="5">Binds 1 zinc ion per subunit.</text>
</comment>
<dbReference type="CDD" id="cd07010">
    <property type="entry name" value="cupin_PMI_type_I_N_bac"/>
    <property type="match status" value="1"/>
</dbReference>
<dbReference type="PATRIC" id="fig|633147.7.peg.774"/>
<reference evidence="10 11" key="1">
    <citation type="journal article" date="2010" name="Stand. Genomic Sci.">
        <title>Complete genome sequence of Olsenella uli type strain (VPI D76D-27C).</title>
        <authorList>
            <person name="Goker M."/>
            <person name="Held B."/>
            <person name="Lucas S."/>
            <person name="Nolan M."/>
            <person name="Yasawong M."/>
            <person name="Glavina Del Rio T."/>
            <person name="Tice H."/>
            <person name="Cheng J.F."/>
            <person name="Bruce D."/>
            <person name="Detter J.C."/>
            <person name="Tapia R."/>
            <person name="Han C."/>
            <person name="Goodwin L."/>
            <person name="Pitluck S."/>
            <person name="Liolios K."/>
            <person name="Ivanova N."/>
            <person name="Mavromatis K."/>
            <person name="Mikhailova N."/>
            <person name="Pati A."/>
            <person name="Chen A."/>
            <person name="Palaniappan K."/>
            <person name="Land M."/>
            <person name="Hauser L."/>
            <person name="Chang Y.J."/>
            <person name="Jeffries C.D."/>
            <person name="Rohde M."/>
            <person name="Sikorski J."/>
            <person name="Pukall R."/>
            <person name="Woyke T."/>
            <person name="Bristow J."/>
            <person name="Eisen J.A."/>
            <person name="Markowitz V."/>
            <person name="Hugenholtz P."/>
            <person name="Kyrpides N.C."/>
            <person name="Klenk H.P."/>
            <person name="Lapidus A."/>
        </authorList>
    </citation>
    <scope>NUCLEOTIDE SEQUENCE [LARGE SCALE GENOMIC DNA]</scope>
    <source>
        <strain evidence="11">ATCC 49627 / DSM 7084 / CIP 109912 / JCM 12494 / NCIMB 702895 / VPI D76D-27C</strain>
    </source>
</reference>
<name>E1QZS3_OLSUV</name>
<evidence type="ECO:0000256" key="4">
    <source>
        <dbReference type="ARBA" id="ARBA00030762"/>
    </source>
</evidence>
<organism evidence="10 11">
    <name type="scientific">Olsenella uli (strain ATCC 49627 / DSM 7084 / CCUG 31166 / CIP 109912 / JCM 12494 / LMG 11480 / NCIMB 702895 / VPI D76D-27C)</name>
    <name type="common">Lactobacillus uli</name>
    <dbReference type="NCBI Taxonomy" id="633147"/>
    <lineage>
        <taxon>Bacteria</taxon>
        <taxon>Bacillati</taxon>
        <taxon>Actinomycetota</taxon>
        <taxon>Coriobacteriia</taxon>
        <taxon>Coriobacteriales</taxon>
        <taxon>Atopobiaceae</taxon>
        <taxon>Olsenella</taxon>
    </lineage>
</organism>
<sequence length="364" mass="39619">MGREDFLRGGGMPPSVAPYGVERGVGMGETRDDTVDAKRGLIFMEPLFHEKIWGGRRLESEYGYRLPDGAIGECWAISAHAAGDCPIVGGPFEGTTLSGLWRDHRELFGGLPGDQFPLLIKILDADSDLSIQVHPDDAYAAVHEGGSLGKCECWYVLHADPGATIVVGQRAHDREEFSSLVGQGAWDRLLNVVPVHAGDFFQIDPGTVHAIKAGTMVLETQQSSDVTYRVYDYDRLQPDGTKRELHIAQSLDVIDYDAEPLTSGRIVAPEVDGVTTLVECSRYTVLRVRVQGERDLDLDCPFLCVSVIDGTGEAAGHPVRKGSHFVVPSGFGKLTLKGGMELIVSYVHRVAPPVVLPWCGMRLP</sequence>
<dbReference type="InterPro" id="IPR049071">
    <property type="entry name" value="MPI_cupin_dom"/>
</dbReference>
<dbReference type="Pfam" id="PF21621">
    <property type="entry name" value="MPI_cupin_dom"/>
    <property type="match status" value="1"/>
</dbReference>
<keyword evidence="11" id="KW-1185">Reference proteome</keyword>
<dbReference type="InterPro" id="IPR051804">
    <property type="entry name" value="Carb_Metab_Reg_Kinase/Isom"/>
</dbReference>
<dbReference type="AlphaFoldDB" id="E1QZS3"/>
<gene>
    <name evidence="10" type="ordered locus">Olsu_0774</name>
</gene>
<dbReference type="EMBL" id="CP002106">
    <property type="protein sequence ID" value="ADK67887.1"/>
    <property type="molecule type" value="Genomic_DNA"/>
</dbReference>
<feature type="region of interest" description="Disordered" evidence="7">
    <location>
        <begin position="1"/>
        <end position="25"/>
    </location>
</feature>
<evidence type="ECO:0000256" key="5">
    <source>
        <dbReference type="PIRSR" id="PIRSR036894-1"/>
    </source>
</evidence>
<evidence type="ECO:0000256" key="7">
    <source>
        <dbReference type="SAM" id="MobiDB-lite"/>
    </source>
</evidence>
<protein>
    <recommendedName>
        <fullName evidence="3">Phosphohexomutase</fullName>
    </recommendedName>
    <alternativeName>
        <fullName evidence="4">Phosphomannose isomerase</fullName>
    </alternativeName>
</protein>
<dbReference type="PANTHER" id="PTHR42742:SF3">
    <property type="entry name" value="FRUCTOKINASE"/>
    <property type="match status" value="1"/>
</dbReference>
<feature type="domain" description="Phosphomannose isomerase type I catalytic" evidence="8">
    <location>
        <begin position="44"/>
        <end position="140"/>
    </location>
</feature>